<gene>
    <name evidence="2" type="ORF">D6C78_07688</name>
</gene>
<dbReference type="EMBL" id="QZBZ01000203">
    <property type="protein sequence ID" value="TIA33229.1"/>
    <property type="molecule type" value="Genomic_DNA"/>
</dbReference>
<evidence type="ECO:0000256" key="1">
    <source>
        <dbReference type="SAM" id="MobiDB-lite"/>
    </source>
</evidence>
<name>A0A4T0BG81_AURPU</name>
<evidence type="ECO:0000313" key="2">
    <source>
        <dbReference type="EMBL" id="TIA33229.1"/>
    </source>
</evidence>
<dbReference type="Proteomes" id="UP000308724">
    <property type="component" value="Unassembled WGS sequence"/>
</dbReference>
<dbReference type="AlphaFoldDB" id="A0A4T0BG81"/>
<accession>A0A4T0BG81</accession>
<sequence>MSPIEEETVSSCGSDYGSDADGGASSETGYQDPARLLGENLSVIGAIIGYIQDSFFDYASPPAYAIAKDLFGRWTRKHLNEIRQLQSYTRTSDNALSALCEPLHRCSPERFSRFKPEMPEATSPNERLVLLFKQAEEARQRAMKAHCDLVTFSNYPLCQILSFGLHNIQHPHAALEKFFLSDFEDLSIIGHYISSAMLKSEEELASRYTQTISTIREKKQSLEDKKLEREVVNLQPLYWNPTSIHYQLEEEQSLHELNRLKFEQLQILRQHVSQGCDDSFETMSSIFDLGSIYPRMNARA</sequence>
<reference evidence="2 3" key="1">
    <citation type="submission" date="2018-10" db="EMBL/GenBank/DDBJ databases">
        <title>Fifty Aureobasidium pullulans genomes reveal a recombining polyextremotolerant generalist.</title>
        <authorList>
            <person name="Gostincar C."/>
            <person name="Turk M."/>
            <person name="Zajc J."/>
            <person name="Gunde-Cimerman N."/>
        </authorList>
    </citation>
    <scope>NUCLEOTIDE SEQUENCE [LARGE SCALE GENOMIC DNA]</scope>
    <source>
        <strain evidence="2 3">EXF-1645</strain>
    </source>
</reference>
<protein>
    <submittedName>
        <fullName evidence="2">Uncharacterized protein</fullName>
    </submittedName>
</protein>
<comment type="caution">
    <text evidence="2">The sequence shown here is derived from an EMBL/GenBank/DDBJ whole genome shotgun (WGS) entry which is preliminary data.</text>
</comment>
<feature type="compositionally biased region" description="Low complexity" evidence="1">
    <location>
        <begin position="10"/>
        <end position="26"/>
    </location>
</feature>
<proteinExistence type="predicted"/>
<evidence type="ECO:0000313" key="3">
    <source>
        <dbReference type="Proteomes" id="UP000308724"/>
    </source>
</evidence>
<feature type="region of interest" description="Disordered" evidence="1">
    <location>
        <begin position="1"/>
        <end position="31"/>
    </location>
</feature>
<organism evidence="2 3">
    <name type="scientific">Aureobasidium pullulans</name>
    <name type="common">Black yeast</name>
    <name type="synonym">Pullularia pullulans</name>
    <dbReference type="NCBI Taxonomy" id="5580"/>
    <lineage>
        <taxon>Eukaryota</taxon>
        <taxon>Fungi</taxon>
        <taxon>Dikarya</taxon>
        <taxon>Ascomycota</taxon>
        <taxon>Pezizomycotina</taxon>
        <taxon>Dothideomycetes</taxon>
        <taxon>Dothideomycetidae</taxon>
        <taxon>Dothideales</taxon>
        <taxon>Saccotheciaceae</taxon>
        <taxon>Aureobasidium</taxon>
    </lineage>
</organism>